<accession>A0A5N6EBR1</accession>
<gene>
    <name evidence="2" type="ORF">BDV33DRAFT_182033</name>
</gene>
<feature type="compositionally biased region" description="Polar residues" evidence="1">
    <location>
        <begin position="1"/>
        <end position="15"/>
    </location>
</feature>
<evidence type="ECO:0000313" key="3">
    <source>
        <dbReference type="Proteomes" id="UP000326799"/>
    </source>
</evidence>
<evidence type="ECO:0000313" key="2">
    <source>
        <dbReference type="EMBL" id="KAB8214779.1"/>
    </source>
</evidence>
<dbReference type="AlphaFoldDB" id="A0A5N6EBR1"/>
<dbReference type="Proteomes" id="UP000326799">
    <property type="component" value="Unassembled WGS sequence"/>
</dbReference>
<organism evidence="2 3">
    <name type="scientific">Aspergillus novoparasiticus</name>
    <dbReference type="NCBI Taxonomy" id="986946"/>
    <lineage>
        <taxon>Eukaryota</taxon>
        <taxon>Fungi</taxon>
        <taxon>Dikarya</taxon>
        <taxon>Ascomycota</taxon>
        <taxon>Pezizomycotina</taxon>
        <taxon>Eurotiomycetes</taxon>
        <taxon>Eurotiomycetidae</taxon>
        <taxon>Eurotiales</taxon>
        <taxon>Aspergillaceae</taxon>
        <taxon>Aspergillus</taxon>
        <taxon>Aspergillus subgen. Circumdati</taxon>
    </lineage>
</organism>
<sequence length="94" mass="10007">MLTDATTRSLIQSPGGQTGQKLQLSSRSRVKRVLVSCFPGLRRSPALSSPFRFHTPGKAGDSRYFGLCLSSAATGLANERASNPACRVLNPTIS</sequence>
<protein>
    <submittedName>
        <fullName evidence="2">Uncharacterized protein</fullName>
    </submittedName>
</protein>
<dbReference type="EMBL" id="ML733522">
    <property type="protein sequence ID" value="KAB8214779.1"/>
    <property type="molecule type" value="Genomic_DNA"/>
</dbReference>
<feature type="region of interest" description="Disordered" evidence="1">
    <location>
        <begin position="1"/>
        <end position="24"/>
    </location>
</feature>
<proteinExistence type="predicted"/>
<keyword evidence="3" id="KW-1185">Reference proteome</keyword>
<evidence type="ECO:0000256" key="1">
    <source>
        <dbReference type="SAM" id="MobiDB-lite"/>
    </source>
</evidence>
<name>A0A5N6EBR1_9EURO</name>
<reference evidence="2 3" key="1">
    <citation type="submission" date="2019-04" db="EMBL/GenBank/DDBJ databases">
        <title>Fungal friends and foes A comparative genomics study of 23 Aspergillus species from section Flavi.</title>
        <authorList>
            <consortium name="DOE Joint Genome Institute"/>
            <person name="Kjaerbolling I."/>
            <person name="Vesth T.C."/>
            <person name="Frisvad J.C."/>
            <person name="Nybo J.L."/>
            <person name="Theobald S."/>
            <person name="Kildgaard S."/>
            <person name="Petersen T.I."/>
            <person name="Kuo A."/>
            <person name="Sato A."/>
            <person name="Lyhne E.K."/>
            <person name="Kogle M.E."/>
            <person name="Wiebenga A."/>
            <person name="Kun R.S."/>
            <person name="Lubbers R.J."/>
            <person name="Makela M.R."/>
            <person name="Barry K."/>
            <person name="Chovatia M."/>
            <person name="Clum A."/>
            <person name="Daum C."/>
            <person name="Haridas S."/>
            <person name="He G."/>
            <person name="LaButti K."/>
            <person name="Lipzen A."/>
            <person name="Mondo S."/>
            <person name="Pangilinan J."/>
            <person name="Riley R."/>
            <person name="Salamov A."/>
            <person name="Simmons B.A."/>
            <person name="Magnuson J.K."/>
            <person name="Henrissat B."/>
            <person name="Mortensen U.H."/>
            <person name="Larsen T.O."/>
            <person name="De vries R.P."/>
            <person name="Grigoriev I.V."/>
            <person name="Machida M."/>
            <person name="Baker S.E."/>
            <person name="Andersen M.R."/>
        </authorList>
    </citation>
    <scope>NUCLEOTIDE SEQUENCE [LARGE SCALE GENOMIC DNA]</scope>
    <source>
        <strain evidence="2 3">CBS 126849</strain>
    </source>
</reference>